<proteinExistence type="predicted"/>
<dbReference type="AlphaFoldDB" id="A0A2R6NSS8"/>
<keyword evidence="2" id="KW-1185">Reference proteome</keyword>
<protein>
    <submittedName>
        <fullName evidence="1">Uncharacterized protein</fullName>
    </submittedName>
</protein>
<dbReference type="Proteomes" id="UP000186601">
    <property type="component" value="Unassembled WGS sequence"/>
</dbReference>
<organism evidence="1 2">
    <name type="scientific">Hermanssonia centrifuga</name>
    <dbReference type="NCBI Taxonomy" id="98765"/>
    <lineage>
        <taxon>Eukaryota</taxon>
        <taxon>Fungi</taxon>
        <taxon>Dikarya</taxon>
        <taxon>Basidiomycota</taxon>
        <taxon>Agaricomycotina</taxon>
        <taxon>Agaricomycetes</taxon>
        <taxon>Polyporales</taxon>
        <taxon>Meruliaceae</taxon>
        <taxon>Hermanssonia</taxon>
    </lineage>
</organism>
<sequence length="385" mass="42844">MPRESTLPSELLYEIVGLIFGEYLDDVIAGPHRFPGPTPLEIVSVKLLTGTGLQEPIPPPANQNTEDLALSLPNPVIPLLNTSFQLREVTLKVMSDALGIAIHNEGVGRLVLKPWPRIQLIRMTYMNPLEYQPDRGSSPLLTTYHLLALAHIHYSTATLLDARPDLQELMDAVESDQQPEQRLGYGQLQSIFDIVIALPFTIKQGVLKNAVIFRVADMVCRIPAFIQFKDVLSCALTVYDTLKDIDDVIVRATEVGYQIDLMESRYAATVDALHRTLKQYCRADMQRNRLRDKYSVWLMTDTISPNLGIEFLDIAKARGLMQNIVDYSERPGTEYPKCRQVALAILGSLVIFDAAAAAAKPREDFAPPVTADSVDSFNIGKLNIG</sequence>
<comment type="caution">
    <text evidence="1">The sequence shown here is derived from an EMBL/GenBank/DDBJ whole genome shotgun (WGS) entry which is preliminary data.</text>
</comment>
<reference evidence="1 2" key="1">
    <citation type="submission" date="2018-02" db="EMBL/GenBank/DDBJ databases">
        <title>Genome sequence of the basidiomycete white-rot fungus Phlebia centrifuga.</title>
        <authorList>
            <person name="Granchi Z."/>
            <person name="Peng M."/>
            <person name="de Vries R.P."/>
            <person name="Hilden K."/>
            <person name="Makela M.R."/>
            <person name="Grigoriev I."/>
            <person name="Riley R."/>
        </authorList>
    </citation>
    <scope>NUCLEOTIDE SEQUENCE [LARGE SCALE GENOMIC DNA]</scope>
    <source>
        <strain evidence="1 2">FBCC195</strain>
    </source>
</reference>
<accession>A0A2R6NSS8</accession>
<evidence type="ECO:0000313" key="2">
    <source>
        <dbReference type="Proteomes" id="UP000186601"/>
    </source>
</evidence>
<gene>
    <name evidence="1" type="ORF">PHLCEN_2v8759</name>
</gene>
<evidence type="ECO:0000313" key="1">
    <source>
        <dbReference type="EMBL" id="PSR75954.1"/>
    </source>
</evidence>
<name>A0A2R6NSS8_9APHY</name>
<dbReference type="EMBL" id="MLYV02000871">
    <property type="protein sequence ID" value="PSR75954.1"/>
    <property type="molecule type" value="Genomic_DNA"/>
</dbReference>
<dbReference type="OrthoDB" id="2802668at2759"/>